<sequence length="255" mass="29437">MSKIFIIILLSFSLLEAKITLSPQAESILNNINNKNSEFYSAARILKDAEIEALVNEIKNSNLTTEEKLYLSIEAYSLWSSISVLSGNASESYKMLLDVHNNTKKDKLFKNADSDIYSAFSDFSASLINLASVNNELPYTIVIDMNNYARLALLKNPNDARAKQLIAIWQIYTMGYYNNYNFSAVIDFFEDYDSLPEYMMYRMHIYKSVAYIKSNKVKDAFAELELAKQIYPDGLYTFLLENGYRNGREFFYYTK</sequence>
<dbReference type="EMBL" id="SAXY01000058">
    <property type="protein sequence ID" value="TXJ39679.1"/>
    <property type="molecule type" value="Genomic_DNA"/>
</dbReference>
<gene>
    <name evidence="1" type="ORF">EPJ72_09690</name>
</gene>
<comment type="caution">
    <text evidence="1">The sequence shown here is derived from an EMBL/GenBank/DDBJ whole genome shotgun (WGS) entry which is preliminary data.</text>
</comment>
<organism evidence="1 2">
    <name type="scientific">Brachyspira pilosicoli</name>
    <name type="common">Serpulina pilosicoli</name>
    <dbReference type="NCBI Taxonomy" id="52584"/>
    <lineage>
        <taxon>Bacteria</taxon>
        <taxon>Pseudomonadati</taxon>
        <taxon>Spirochaetota</taxon>
        <taxon>Spirochaetia</taxon>
        <taxon>Brachyspirales</taxon>
        <taxon>Brachyspiraceae</taxon>
        <taxon>Brachyspira</taxon>
    </lineage>
</organism>
<dbReference type="AlphaFoldDB" id="A0A5C8ENR3"/>
<evidence type="ECO:0000313" key="1">
    <source>
        <dbReference type="EMBL" id="TXJ39679.1"/>
    </source>
</evidence>
<dbReference type="Proteomes" id="UP000323176">
    <property type="component" value="Unassembled WGS sequence"/>
</dbReference>
<evidence type="ECO:0000313" key="2">
    <source>
        <dbReference type="Proteomes" id="UP000323176"/>
    </source>
</evidence>
<reference evidence="1 2" key="1">
    <citation type="journal article" date="1992" name="Lakartidningen">
        <title>[Penicillin V and not amoxicillin is the first choice preparation in acute otitis].</title>
        <authorList>
            <person name="Kamme C."/>
            <person name="Lundgren K."/>
            <person name="Prellner K."/>
        </authorList>
    </citation>
    <scope>NUCLEOTIDE SEQUENCE [LARGE SCALE GENOMIC DNA]</scope>
    <source>
        <strain evidence="1 2">PC5538III-hc</strain>
    </source>
</reference>
<accession>A0A5C8ENR3</accession>
<dbReference type="OrthoDB" id="306358at2"/>
<evidence type="ECO:0008006" key="3">
    <source>
        <dbReference type="Google" id="ProtNLM"/>
    </source>
</evidence>
<proteinExistence type="predicted"/>
<name>A0A5C8ENR3_BRAPL</name>
<protein>
    <recommendedName>
        <fullName evidence="3">TPR domain-containing protein</fullName>
    </recommendedName>
</protein>